<dbReference type="InterPro" id="IPR051544">
    <property type="entry name" value="TPS_OM_transporter"/>
</dbReference>
<keyword evidence="1" id="KW-1134">Transmembrane beta strand</keyword>
<evidence type="ECO:0000259" key="6">
    <source>
        <dbReference type="Pfam" id="PF08479"/>
    </source>
</evidence>
<keyword evidence="2" id="KW-0812">Transmembrane</keyword>
<feature type="chain" id="PRO_5003714420" description="POTRA domain-containing protein" evidence="4">
    <location>
        <begin position="25"/>
        <end position="530"/>
    </location>
</feature>
<evidence type="ECO:0000313" key="7">
    <source>
        <dbReference type="EMBL" id="EIT69428.1"/>
    </source>
</evidence>
<feature type="domain" description="Haemolysin activator HlyB C-terminal" evidence="5">
    <location>
        <begin position="178"/>
        <end position="491"/>
    </location>
</feature>
<dbReference type="GO" id="GO:0046819">
    <property type="term" value="P:protein secretion by the type V secretion system"/>
    <property type="evidence" value="ECO:0007669"/>
    <property type="project" value="TreeGrafter"/>
</dbReference>
<dbReference type="InterPro" id="IPR013686">
    <property type="entry name" value="Polypept-transport_assoc_ShlB"/>
</dbReference>
<dbReference type="PANTHER" id="PTHR34597">
    <property type="entry name" value="SLR1661 PROTEIN"/>
    <property type="match status" value="1"/>
</dbReference>
<evidence type="ECO:0000256" key="3">
    <source>
        <dbReference type="ARBA" id="ARBA00023237"/>
    </source>
</evidence>
<dbReference type="EMBL" id="AKGD01000002">
    <property type="protein sequence ID" value="EIT69428.1"/>
    <property type="molecule type" value="Genomic_DNA"/>
</dbReference>
<dbReference type="Pfam" id="PF03865">
    <property type="entry name" value="ShlB"/>
    <property type="match status" value="1"/>
</dbReference>
<feature type="domain" description="Polypeptide-transport-associated ShlB-type" evidence="6">
    <location>
        <begin position="42"/>
        <end position="116"/>
    </location>
</feature>
<proteinExistence type="predicted"/>
<dbReference type="GO" id="GO:0098046">
    <property type="term" value="C:type V protein secretion system complex"/>
    <property type="evidence" value="ECO:0007669"/>
    <property type="project" value="TreeGrafter"/>
</dbReference>
<evidence type="ECO:0000259" key="5">
    <source>
        <dbReference type="Pfam" id="PF03865"/>
    </source>
</evidence>
<name>I8T6R8_9GAMM</name>
<dbReference type="Pfam" id="PF08479">
    <property type="entry name" value="POTRA_2"/>
    <property type="match status" value="1"/>
</dbReference>
<evidence type="ECO:0000256" key="2">
    <source>
        <dbReference type="ARBA" id="ARBA00022692"/>
    </source>
</evidence>
<dbReference type="PANTHER" id="PTHR34597:SF6">
    <property type="entry name" value="BLR6126 PROTEIN"/>
    <property type="match status" value="1"/>
</dbReference>
<evidence type="ECO:0008006" key="9">
    <source>
        <dbReference type="Google" id="ProtNLM"/>
    </source>
</evidence>
<keyword evidence="1" id="KW-0472">Membrane</keyword>
<sequence>MGLQVVTHRIAVALLCTAVLSVEAADPAPAQAQEKAAPGALDIWEFAVDGNTVLDEDTIAAVLQPFMGEGRTPEDVDAARADLEKAYRERGYKTVSVSIPRQTVAEGVVTLQVTEGRIGHLNVIGSRYHSIDRIREQAPALAEGTVPNFNDLRDDIVRLNSQADRRVTPALKAGARPGTIDVDLAVSDDLPLHGSLELNNRQSQDTSELRSLATLSYGNLWQRGHSLSLSYQTAPRNTDDAKVFFGSYLAPFSDDFSLLFNGLKSDSNVATVGGVGVVGAGKSFGVRGVWTLPSPDDLYQSFTAGIDYKRFRNTVSLSTASFDTPATYYPISGAYTAVLRQGISTTQVDLSLNFASQAFGSDTQELQLNRAYARGQMFYVRGSLEHNAPLPASFEVSMRLAGQWTDQPLITNEQLNGGGLDTGRGYLEAESLGDYGFMEKLEVLTPELADTFRVVDSLRFFAFFDGSLLRLRRNLPETPPESALLSTGVGLNLQLLKVLNGSVVWAMPLDDGPATQSGDSRWLFRVWGSF</sequence>
<keyword evidence="4" id="KW-0732">Signal</keyword>
<comment type="caution">
    <text evidence="7">The sequence shown here is derived from an EMBL/GenBank/DDBJ whole genome shotgun (WGS) entry which is preliminary data.</text>
</comment>
<reference evidence="7 8" key="1">
    <citation type="journal article" date="2012" name="J. Bacteriol.">
        <title>Genome Sequence of n-Alkane-Degrading Hydrocarboniphaga effusa Strain AP103T (ATCC BAA-332T).</title>
        <authorList>
            <person name="Chang H.K."/>
            <person name="Zylstra G.J."/>
            <person name="Chae J.C."/>
        </authorList>
    </citation>
    <scope>NUCLEOTIDE SEQUENCE [LARGE SCALE GENOMIC DNA]</scope>
    <source>
        <strain evidence="7 8">AP103</strain>
    </source>
</reference>
<keyword evidence="3" id="KW-0998">Cell outer membrane</keyword>
<dbReference type="GO" id="GO:0008320">
    <property type="term" value="F:protein transmembrane transporter activity"/>
    <property type="evidence" value="ECO:0007669"/>
    <property type="project" value="TreeGrafter"/>
</dbReference>
<evidence type="ECO:0000313" key="8">
    <source>
        <dbReference type="Proteomes" id="UP000003704"/>
    </source>
</evidence>
<gene>
    <name evidence="7" type="ORF">WQQ_30100</name>
</gene>
<evidence type="ECO:0000256" key="1">
    <source>
        <dbReference type="ARBA" id="ARBA00022452"/>
    </source>
</evidence>
<organism evidence="7 8">
    <name type="scientific">Hydrocarboniphaga effusa AP103</name>
    <dbReference type="NCBI Taxonomy" id="1172194"/>
    <lineage>
        <taxon>Bacteria</taxon>
        <taxon>Pseudomonadati</taxon>
        <taxon>Pseudomonadota</taxon>
        <taxon>Gammaproteobacteria</taxon>
        <taxon>Nevskiales</taxon>
        <taxon>Nevskiaceae</taxon>
        <taxon>Hydrocarboniphaga</taxon>
    </lineage>
</organism>
<dbReference type="Gene3D" id="2.40.160.50">
    <property type="entry name" value="membrane protein fhac: a member of the omp85/tpsb transporter family"/>
    <property type="match status" value="1"/>
</dbReference>
<dbReference type="STRING" id="1172194.WQQ_30100"/>
<dbReference type="Gene3D" id="3.10.20.310">
    <property type="entry name" value="membrane protein fhac"/>
    <property type="match status" value="1"/>
</dbReference>
<protein>
    <recommendedName>
        <fullName evidence="9">POTRA domain-containing protein</fullName>
    </recommendedName>
</protein>
<evidence type="ECO:0000256" key="4">
    <source>
        <dbReference type="SAM" id="SignalP"/>
    </source>
</evidence>
<keyword evidence="8" id="KW-1185">Reference proteome</keyword>
<dbReference type="AlphaFoldDB" id="I8T6R8"/>
<feature type="signal peptide" evidence="4">
    <location>
        <begin position="1"/>
        <end position="24"/>
    </location>
</feature>
<accession>I8T6R8</accession>
<dbReference type="InterPro" id="IPR005565">
    <property type="entry name" value="Hemolysn_activator_HlyB_C"/>
</dbReference>
<dbReference type="Proteomes" id="UP000003704">
    <property type="component" value="Unassembled WGS sequence"/>
</dbReference>